<proteinExistence type="predicted"/>
<dbReference type="PaxDb" id="6945-B7PXT5"/>
<protein>
    <submittedName>
        <fullName evidence="2 3">Uncharacterized protein</fullName>
    </submittedName>
</protein>
<reference evidence="3" key="2">
    <citation type="submission" date="2020-05" db="UniProtKB">
        <authorList>
            <consortium name="EnsemblMetazoa"/>
        </authorList>
    </citation>
    <scope>IDENTIFICATION</scope>
    <source>
        <strain evidence="3">wikel</strain>
    </source>
</reference>
<dbReference type="VEuPathDB" id="VectorBase:ISCW009404"/>
<keyword evidence="4" id="KW-1185">Reference proteome</keyword>
<evidence type="ECO:0000313" key="3">
    <source>
        <dbReference type="EnsemblMetazoa" id="ISCW009404-PA"/>
    </source>
</evidence>
<dbReference type="HOGENOM" id="CLU_2161126_0_0_1"/>
<dbReference type="InParanoid" id="B7PXT5"/>
<dbReference type="Proteomes" id="UP000001555">
    <property type="component" value="Unassembled WGS sequence"/>
</dbReference>
<evidence type="ECO:0000313" key="2">
    <source>
        <dbReference type="EMBL" id="EEC11407.1"/>
    </source>
</evidence>
<evidence type="ECO:0000256" key="1">
    <source>
        <dbReference type="SAM" id="MobiDB-lite"/>
    </source>
</evidence>
<dbReference type="EMBL" id="ABJB010554314">
    <property type="status" value="NOT_ANNOTATED_CDS"/>
    <property type="molecule type" value="Genomic_DNA"/>
</dbReference>
<sequence>MVNCTVNNCSSCKSRQQNGAMASSIVFSRITAIIGIQDKVMLEQLVRQRHEWPRRICQHNLEQAGKDGSRTWRILGVNISGPKRKNEKESDKGAKKESRRWVSPVCFAATS</sequence>
<reference evidence="2 4" key="1">
    <citation type="submission" date="2008-03" db="EMBL/GenBank/DDBJ databases">
        <title>Annotation of Ixodes scapularis.</title>
        <authorList>
            <consortium name="Ixodes scapularis Genome Project Consortium"/>
            <person name="Caler E."/>
            <person name="Hannick L.I."/>
            <person name="Bidwell S."/>
            <person name="Joardar V."/>
            <person name="Thiagarajan M."/>
            <person name="Amedeo P."/>
            <person name="Galinsky K.J."/>
            <person name="Schobel S."/>
            <person name="Inman J."/>
            <person name="Hostetler J."/>
            <person name="Miller J."/>
            <person name="Hammond M."/>
            <person name="Megy K."/>
            <person name="Lawson D."/>
            <person name="Kodira C."/>
            <person name="Sutton G."/>
            <person name="Meyer J."/>
            <person name="Hill C.A."/>
            <person name="Birren B."/>
            <person name="Nene V."/>
            <person name="Collins F."/>
            <person name="Alarcon-Chaidez F."/>
            <person name="Wikel S."/>
            <person name="Strausberg R."/>
        </authorList>
    </citation>
    <scope>NUCLEOTIDE SEQUENCE [LARGE SCALE GENOMIC DNA]</scope>
    <source>
        <strain evidence="4">Wikel</strain>
        <strain evidence="2">Wikel colony</strain>
    </source>
</reference>
<organism>
    <name type="scientific">Ixodes scapularis</name>
    <name type="common">Black-legged tick</name>
    <name type="synonym">Deer tick</name>
    <dbReference type="NCBI Taxonomy" id="6945"/>
    <lineage>
        <taxon>Eukaryota</taxon>
        <taxon>Metazoa</taxon>
        <taxon>Ecdysozoa</taxon>
        <taxon>Arthropoda</taxon>
        <taxon>Chelicerata</taxon>
        <taxon>Arachnida</taxon>
        <taxon>Acari</taxon>
        <taxon>Parasitiformes</taxon>
        <taxon>Ixodida</taxon>
        <taxon>Ixodoidea</taxon>
        <taxon>Ixodidae</taxon>
        <taxon>Ixodinae</taxon>
        <taxon>Ixodes</taxon>
    </lineage>
</organism>
<feature type="compositionally biased region" description="Basic and acidic residues" evidence="1">
    <location>
        <begin position="84"/>
        <end position="100"/>
    </location>
</feature>
<gene>
    <name evidence="2" type="ORF">IscW_ISCW009404</name>
</gene>
<accession>B7PXT5</accession>
<dbReference type="EMBL" id="DS815905">
    <property type="protein sequence ID" value="EEC11407.1"/>
    <property type="molecule type" value="Genomic_DNA"/>
</dbReference>
<evidence type="ECO:0000313" key="4">
    <source>
        <dbReference type="Proteomes" id="UP000001555"/>
    </source>
</evidence>
<name>B7PXT5_IXOSC</name>
<dbReference type="AlphaFoldDB" id="B7PXT5"/>
<feature type="region of interest" description="Disordered" evidence="1">
    <location>
        <begin position="76"/>
        <end position="111"/>
    </location>
</feature>
<dbReference type="EnsemblMetazoa" id="ISCW009404-RA">
    <property type="protein sequence ID" value="ISCW009404-PA"/>
    <property type="gene ID" value="ISCW009404"/>
</dbReference>